<keyword evidence="2" id="KW-0472">Membrane</keyword>
<evidence type="ECO:0000313" key="5">
    <source>
        <dbReference type="Proteomes" id="UP000518300"/>
    </source>
</evidence>
<feature type="transmembrane region" description="Helical" evidence="2">
    <location>
        <begin position="176"/>
        <end position="199"/>
    </location>
</feature>
<name>A0A848LQA3_9BACT</name>
<dbReference type="InterPro" id="IPR035897">
    <property type="entry name" value="Toll_tir_struct_dom_sf"/>
</dbReference>
<dbReference type="AlphaFoldDB" id="A0A848LQA3"/>
<keyword evidence="5" id="KW-1185">Reference proteome</keyword>
<keyword evidence="2" id="KW-0812">Transmembrane</keyword>
<dbReference type="RefSeq" id="WP_169349063.1">
    <property type="nucleotide sequence ID" value="NZ_JABBJJ010000207.1"/>
</dbReference>
<keyword evidence="2" id="KW-1133">Transmembrane helix</keyword>
<proteinExistence type="predicted"/>
<protein>
    <submittedName>
        <fullName evidence="4">Toll/interleukin-1 receptor domain-containing protein</fullName>
    </submittedName>
</protein>
<reference evidence="4 5" key="1">
    <citation type="submission" date="2020-04" db="EMBL/GenBank/DDBJ databases">
        <title>Draft genome of Pyxidicoccus fallax type strain.</title>
        <authorList>
            <person name="Whitworth D.E."/>
        </authorList>
    </citation>
    <scope>NUCLEOTIDE SEQUENCE [LARGE SCALE GENOMIC DNA]</scope>
    <source>
        <strain evidence="4 5">DSM 14698</strain>
    </source>
</reference>
<evidence type="ECO:0000259" key="3">
    <source>
        <dbReference type="PROSITE" id="PS50104"/>
    </source>
</evidence>
<dbReference type="Proteomes" id="UP000518300">
    <property type="component" value="Unassembled WGS sequence"/>
</dbReference>
<organism evidence="4 5">
    <name type="scientific">Pyxidicoccus fallax</name>
    <dbReference type="NCBI Taxonomy" id="394095"/>
    <lineage>
        <taxon>Bacteria</taxon>
        <taxon>Pseudomonadati</taxon>
        <taxon>Myxococcota</taxon>
        <taxon>Myxococcia</taxon>
        <taxon>Myxococcales</taxon>
        <taxon>Cystobacterineae</taxon>
        <taxon>Myxococcaceae</taxon>
        <taxon>Pyxidicoccus</taxon>
    </lineage>
</organism>
<gene>
    <name evidence="4" type="ORF">HG543_33845</name>
</gene>
<dbReference type="GO" id="GO:0007165">
    <property type="term" value="P:signal transduction"/>
    <property type="evidence" value="ECO:0007669"/>
    <property type="project" value="InterPro"/>
</dbReference>
<sequence length="335" mass="36643">MATIYISYSQKDTPSALELSEQLKQLGHKIIIDVNTLIPGHDWREALTKGLQGADVFIALLTENSQQSQWVISELGVALGYSQSSKQTLILPVIFGELPIPAFIQHIHCIIARDKNLRRVVEQVHDAANAFSGQLAAEAKKQDAARKLIEKNASEFINEAVSSLGKFETRNRCVGIAWYIAGFLSLLAGLGIAYISITTALETGDSSWTNFAYIALKNVLAIALLGASAKYAFTLGRSFTNEALKASDRLHAISFGKFYLQVYGAQATWPEVKEAFQHWNIDRRSSLSDVDPASIDPQVLTILLEAVKSIASLNTPSGKSKKAIKKTQPKPTIEA</sequence>
<comment type="caution">
    <text evidence="4">The sequence shown here is derived from an EMBL/GenBank/DDBJ whole genome shotgun (WGS) entry which is preliminary data.</text>
</comment>
<dbReference type="EMBL" id="JABBJJ010000207">
    <property type="protein sequence ID" value="NMO19822.1"/>
    <property type="molecule type" value="Genomic_DNA"/>
</dbReference>
<dbReference type="PROSITE" id="PS50104">
    <property type="entry name" value="TIR"/>
    <property type="match status" value="1"/>
</dbReference>
<feature type="transmembrane region" description="Helical" evidence="2">
    <location>
        <begin position="211"/>
        <end position="233"/>
    </location>
</feature>
<accession>A0A848LQA3</accession>
<feature type="domain" description="TIR" evidence="3">
    <location>
        <begin position="1"/>
        <end position="131"/>
    </location>
</feature>
<feature type="region of interest" description="Disordered" evidence="1">
    <location>
        <begin position="316"/>
        <end position="335"/>
    </location>
</feature>
<keyword evidence="4" id="KW-0675">Receptor</keyword>
<evidence type="ECO:0000313" key="4">
    <source>
        <dbReference type="EMBL" id="NMO19822.1"/>
    </source>
</evidence>
<dbReference type="Gene3D" id="3.40.50.10140">
    <property type="entry name" value="Toll/interleukin-1 receptor homology (TIR) domain"/>
    <property type="match status" value="1"/>
</dbReference>
<dbReference type="SUPFAM" id="SSF52200">
    <property type="entry name" value="Toll/Interleukin receptor TIR domain"/>
    <property type="match status" value="1"/>
</dbReference>
<dbReference type="Pfam" id="PF13676">
    <property type="entry name" value="TIR_2"/>
    <property type="match status" value="1"/>
</dbReference>
<dbReference type="InterPro" id="IPR000157">
    <property type="entry name" value="TIR_dom"/>
</dbReference>
<evidence type="ECO:0000256" key="2">
    <source>
        <dbReference type="SAM" id="Phobius"/>
    </source>
</evidence>
<feature type="compositionally biased region" description="Basic residues" evidence="1">
    <location>
        <begin position="319"/>
        <end position="328"/>
    </location>
</feature>
<evidence type="ECO:0000256" key="1">
    <source>
        <dbReference type="SAM" id="MobiDB-lite"/>
    </source>
</evidence>
<dbReference type="SMART" id="SM00255">
    <property type="entry name" value="TIR"/>
    <property type="match status" value="1"/>
</dbReference>